<comment type="caution">
    <text evidence="11">The sequence shown here is derived from an EMBL/GenBank/DDBJ whole genome shotgun (WGS) entry which is preliminary data.</text>
</comment>
<feature type="region of interest" description="Disordered" evidence="9">
    <location>
        <begin position="685"/>
        <end position="792"/>
    </location>
</feature>
<dbReference type="Pfam" id="PF00069">
    <property type="entry name" value="Pkinase"/>
    <property type="match status" value="1"/>
</dbReference>
<dbReference type="CDD" id="cd20524">
    <property type="entry name" value="CYCLIN_CCNH_rpt1"/>
    <property type="match status" value="1"/>
</dbReference>
<evidence type="ECO:0000256" key="3">
    <source>
        <dbReference type="ARBA" id="ARBA00022741"/>
    </source>
</evidence>
<keyword evidence="6" id="KW-0195">Cyclin</keyword>
<reference evidence="11" key="1">
    <citation type="submission" date="2022-08" db="EMBL/GenBank/DDBJ databases">
        <authorList>
            <person name="Kallberg Y."/>
            <person name="Tangrot J."/>
            <person name="Rosling A."/>
        </authorList>
    </citation>
    <scope>NUCLEOTIDE SEQUENCE</scope>
    <source>
        <strain evidence="11">Wild A</strain>
    </source>
</reference>
<accession>A0A9W4SR53</accession>
<dbReference type="GO" id="GO:0005524">
    <property type="term" value="F:ATP binding"/>
    <property type="evidence" value="ECO:0007669"/>
    <property type="project" value="UniProtKB-UniRule"/>
</dbReference>
<dbReference type="AlphaFoldDB" id="A0A9W4SR53"/>
<dbReference type="CDD" id="cd20525">
    <property type="entry name" value="CYCLIN_CCNH_rpt2"/>
    <property type="match status" value="1"/>
</dbReference>
<gene>
    <name evidence="11" type="ORF">FWILDA_LOCUS8491</name>
</gene>
<dbReference type="SUPFAM" id="SSF56112">
    <property type="entry name" value="Protein kinase-like (PK-like)"/>
    <property type="match status" value="1"/>
</dbReference>
<keyword evidence="2" id="KW-0808">Transferase</keyword>
<dbReference type="Pfam" id="PF12063">
    <property type="entry name" value="ATG1-like_MIT1"/>
    <property type="match status" value="1"/>
</dbReference>
<feature type="compositionally biased region" description="Basic and acidic residues" evidence="9">
    <location>
        <begin position="761"/>
        <end position="771"/>
    </location>
</feature>
<evidence type="ECO:0000313" key="12">
    <source>
        <dbReference type="Proteomes" id="UP001153678"/>
    </source>
</evidence>
<dbReference type="FunFam" id="3.30.200.20:FF:000042">
    <property type="entry name" value="Aurora kinase A"/>
    <property type="match status" value="1"/>
</dbReference>
<feature type="compositionally biased region" description="Polar residues" evidence="9">
    <location>
        <begin position="710"/>
        <end position="727"/>
    </location>
</feature>
<dbReference type="Pfam" id="PF00134">
    <property type="entry name" value="Cyclin_N"/>
    <property type="match status" value="1"/>
</dbReference>
<dbReference type="GO" id="GO:0042594">
    <property type="term" value="P:response to starvation"/>
    <property type="evidence" value="ECO:0007669"/>
    <property type="project" value="TreeGrafter"/>
</dbReference>
<keyword evidence="4" id="KW-0418">Kinase</keyword>
<evidence type="ECO:0000256" key="8">
    <source>
        <dbReference type="PROSITE-ProRule" id="PRU10141"/>
    </source>
</evidence>
<dbReference type="GO" id="GO:0010506">
    <property type="term" value="P:regulation of autophagy"/>
    <property type="evidence" value="ECO:0007669"/>
    <property type="project" value="InterPro"/>
</dbReference>
<evidence type="ECO:0000256" key="7">
    <source>
        <dbReference type="ARBA" id="ARBA00030237"/>
    </source>
</evidence>
<dbReference type="InterPro" id="IPR013763">
    <property type="entry name" value="Cyclin-like_dom"/>
</dbReference>
<dbReference type="GO" id="GO:0005829">
    <property type="term" value="C:cytosol"/>
    <property type="evidence" value="ECO:0007669"/>
    <property type="project" value="TreeGrafter"/>
</dbReference>
<dbReference type="InterPro" id="IPR017441">
    <property type="entry name" value="Protein_kinase_ATP_BS"/>
</dbReference>
<dbReference type="InterPro" id="IPR031658">
    <property type="entry name" value="Cyclin_C_2"/>
</dbReference>
<dbReference type="GO" id="GO:0004674">
    <property type="term" value="F:protein serine/threonine kinase activity"/>
    <property type="evidence" value="ECO:0007669"/>
    <property type="project" value="UniProtKB-EC"/>
</dbReference>
<feature type="domain" description="Protein kinase" evidence="10">
    <location>
        <begin position="348"/>
        <end position="651"/>
    </location>
</feature>
<evidence type="ECO:0000256" key="1">
    <source>
        <dbReference type="ARBA" id="ARBA00012513"/>
    </source>
</evidence>
<dbReference type="PANTHER" id="PTHR24348:SF22">
    <property type="entry name" value="NON-SPECIFIC SERINE_THREONINE PROTEIN KINASE"/>
    <property type="match status" value="1"/>
</dbReference>
<sequence>MKLGHRYESVINKFLTVVLGEKLQEIREKNHTSSVKRVKQKVLEEFELQKQISAKSTPTRGEQPERVNSPRINPSEIEYLKMEDELALCNYYQTQIGPLANQFPEEIRKNKFTDKVKVITVLDAITYVKRFYLRNTIMDYHPRDIIITCLFLAAKTEFSFVAIEDFIKLFKRLTKEVIFDLELTVARSLRYEFAVHHPYLGAYGLFLDMQTVLKDAKKIQVVYEKSKELIHRSLFTDTMFLYQPSQIALATARMAAKEINLDLNSYLRAKFNSEPDNLDNLYKTLDEIERTIKEYEPTLVNKAKEIDARLHKCKNPEKNPNSAIATSSYYILGMSSVKRSPTTSVGCYSVGAEIGRGSFATVYKGYLKNTREPIAIKSVLRSKLTKKLLENLESEIQILKGIRHDHIVQLVDCKKTDTHIYLIMEFCSMGDLSNYIKQRRNLNSNNAVDPSVKPTTSGLNEYVVRHFLKQLANALEFLRSQNLIHRDIKPQPKDSIVGSAKLPTLKIADFGFARILPSTSMAETLCGSPLYMAPEILRYEKYDAKADLWSVGAVLYEMSVGKPPFRAQNHVELLRKIEIKGDRIKFPNDPAILTGNFQLDSTKTSTNKISSNNGGTYPVISEDIKDLIRHLLKRNPVERISFEEFFMHVCVVGKLEPMQPKSSARTMHSKERSSHDMKGVTIAATANDEFKNNQIRDRSRSSPVPVMYKENSNINQLESPQLHTRPNSSRKDCEISQKGNINLDCINPLQRKNSRNTKYPDSTKETTRNNENHQVNLDLHPSYDNPSPSSSLLVQKPLNLEAANQKRSNENETSNNRSNGEELTGYEFEREYVLVGSKRTVEVNKLADELAASPKHQYGNKGTAIVLAGTSNQLDLQYRTPPPSVNSSGSYLLSTTPPFALPITINHERANSVGSNNSASSALARALSAASDRLFGTGNSPPSWSDKYSKQKGNAIVIPSSDFINDPAEDTVVKTIEEHAHKAYVVFQFAKTKFNKLLPPPPSASCDMVDDTPISEKAAAVFAEEAFVLYLRALAFLQAAMDNAKEYWTNVGERNVNYPGGKRASPRLIAVVQWVRARFNECCDKAEYAKSKFPIEERILVESLLYDRALEMSRQAAVNELVGEDLPGCEKAYQSAIYMLNSILDAPLDSGEQIDNEDRKVVNRYIKEINKRLSSLRKKLANTEIPVVTGQNGSPG</sequence>
<evidence type="ECO:0000259" key="10">
    <source>
        <dbReference type="PROSITE" id="PS50011"/>
    </source>
</evidence>
<dbReference type="GO" id="GO:0061709">
    <property type="term" value="P:reticulophagy"/>
    <property type="evidence" value="ECO:0007669"/>
    <property type="project" value="TreeGrafter"/>
</dbReference>
<protein>
    <recommendedName>
        <fullName evidence="1">non-specific serine/threonine protein kinase</fullName>
        <ecNumber evidence="1">2.7.11.1</ecNumber>
    </recommendedName>
    <alternativeName>
        <fullName evidence="7">Autophagy-related protein 1</fullName>
    </alternativeName>
</protein>
<dbReference type="Proteomes" id="UP001153678">
    <property type="component" value="Unassembled WGS sequence"/>
</dbReference>
<dbReference type="Gene3D" id="1.10.472.10">
    <property type="entry name" value="Cyclin-like"/>
    <property type="match status" value="2"/>
</dbReference>
<evidence type="ECO:0000256" key="9">
    <source>
        <dbReference type="SAM" id="MobiDB-lite"/>
    </source>
</evidence>
<dbReference type="GO" id="GO:0005776">
    <property type="term" value="C:autophagosome"/>
    <property type="evidence" value="ECO:0007669"/>
    <property type="project" value="TreeGrafter"/>
</dbReference>
<dbReference type="OrthoDB" id="346907at2759"/>
<dbReference type="InterPro" id="IPR000719">
    <property type="entry name" value="Prot_kinase_dom"/>
</dbReference>
<dbReference type="GO" id="GO:0034727">
    <property type="term" value="P:piecemeal microautophagy of the nucleus"/>
    <property type="evidence" value="ECO:0007669"/>
    <property type="project" value="TreeGrafter"/>
</dbReference>
<evidence type="ECO:0000256" key="5">
    <source>
        <dbReference type="ARBA" id="ARBA00022840"/>
    </source>
</evidence>
<dbReference type="PROSITE" id="PS00107">
    <property type="entry name" value="PROTEIN_KINASE_ATP"/>
    <property type="match status" value="1"/>
</dbReference>
<dbReference type="Pfam" id="PF16899">
    <property type="entry name" value="Cyclin_C_2"/>
    <property type="match status" value="1"/>
</dbReference>
<dbReference type="GO" id="GO:0000422">
    <property type="term" value="P:autophagy of mitochondrion"/>
    <property type="evidence" value="ECO:0007669"/>
    <property type="project" value="TreeGrafter"/>
</dbReference>
<dbReference type="PROSITE" id="PS50011">
    <property type="entry name" value="PROTEIN_KINASE_DOM"/>
    <property type="match status" value="1"/>
</dbReference>
<dbReference type="InterPro" id="IPR006671">
    <property type="entry name" value="Cyclin_N"/>
</dbReference>
<feature type="binding site" evidence="8">
    <location>
        <position position="377"/>
    </location>
    <ligand>
        <name>ATP</name>
        <dbReference type="ChEBI" id="CHEBI:30616"/>
    </ligand>
</feature>
<evidence type="ECO:0000256" key="4">
    <source>
        <dbReference type="ARBA" id="ARBA00022777"/>
    </source>
</evidence>
<dbReference type="Gene3D" id="1.10.510.10">
    <property type="entry name" value="Transferase(Phosphotransferase) domain 1"/>
    <property type="match status" value="1"/>
</dbReference>
<dbReference type="Gene3D" id="3.30.200.20">
    <property type="entry name" value="Phosphorylase Kinase, domain 1"/>
    <property type="match status" value="1"/>
</dbReference>
<organism evidence="11 12">
    <name type="scientific">Funneliformis geosporum</name>
    <dbReference type="NCBI Taxonomy" id="1117311"/>
    <lineage>
        <taxon>Eukaryota</taxon>
        <taxon>Fungi</taxon>
        <taxon>Fungi incertae sedis</taxon>
        <taxon>Mucoromycota</taxon>
        <taxon>Glomeromycotina</taxon>
        <taxon>Glomeromycetes</taxon>
        <taxon>Glomerales</taxon>
        <taxon>Glomeraceae</taxon>
        <taxon>Funneliformis</taxon>
    </lineage>
</organism>
<dbReference type="InterPro" id="IPR045269">
    <property type="entry name" value="Atg1-like"/>
</dbReference>
<keyword evidence="5 8" id="KW-0067">ATP-binding</keyword>
<dbReference type="EMBL" id="CAMKVN010001825">
    <property type="protein sequence ID" value="CAI2178250.1"/>
    <property type="molecule type" value="Genomic_DNA"/>
</dbReference>
<keyword evidence="12" id="KW-1185">Reference proteome</keyword>
<dbReference type="InterPro" id="IPR011009">
    <property type="entry name" value="Kinase-like_dom_sf"/>
</dbReference>
<evidence type="ECO:0000256" key="2">
    <source>
        <dbReference type="ARBA" id="ARBA00022679"/>
    </source>
</evidence>
<dbReference type="CDD" id="cd14009">
    <property type="entry name" value="STKc_ATG1_ULK_like"/>
    <property type="match status" value="1"/>
</dbReference>
<keyword evidence="3 8" id="KW-0547">Nucleotide-binding</keyword>
<dbReference type="SMART" id="SM00385">
    <property type="entry name" value="CYCLIN"/>
    <property type="match status" value="1"/>
</dbReference>
<dbReference type="EC" id="2.7.11.1" evidence="1"/>
<feature type="compositionally biased region" description="Basic and acidic residues" evidence="9">
    <location>
        <begin position="688"/>
        <end position="700"/>
    </location>
</feature>
<feature type="compositionally biased region" description="Low complexity" evidence="9">
    <location>
        <begin position="811"/>
        <end position="822"/>
    </location>
</feature>
<dbReference type="InterPro" id="IPR036915">
    <property type="entry name" value="Cyclin-like_sf"/>
</dbReference>
<dbReference type="InterPro" id="IPR048941">
    <property type="entry name" value="ATG1-like_MIT2"/>
</dbReference>
<dbReference type="GO" id="GO:0000045">
    <property type="term" value="P:autophagosome assembly"/>
    <property type="evidence" value="ECO:0007669"/>
    <property type="project" value="TreeGrafter"/>
</dbReference>
<dbReference type="SUPFAM" id="SSF47954">
    <property type="entry name" value="Cyclin-like"/>
    <property type="match status" value="2"/>
</dbReference>
<dbReference type="Pfam" id="PF21127">
    <property type="entry name" value="ATG1-like_MIT2"/>
    <property type="match status" value="1"/>
</dbReference>
<name>A0A9W4SR53_9GLOM</name>
<dbReference type="GO" id="GO:0034045">
    <property type="term" value="C:phagophore assembly site membrane"/>
    <property type="evidence" value="ECO:0007669"/>
    <property type="project" value="TreeGrafter"/>
</dbReference>
<feature type="region of interest" description="Disordered" evidence="9">
    <location>
        <begin position="804"/>
        <end position="823"/>
    </location>
</feature>
<proteinExistence type="predicted"/>
<dbReference type="InterPro" id="IPR022708">
    <property type="entry name" value="Atg1-like_tMIT"/>
</dbReference>
<evidence type="ECO:0000313" key="11">
    <source>
        <dbReference type="EMBL" id="CAI2178250.1"/>
    </source>
</evidence>
<dbReference type="PANTHER" id="PTHR24348">
    <property type="entry name" value="SERINE/THREONINE-PROTEIN KINASE UNC-51-RELATED"/>
    <property type="match status" value="1"/>
</dbReference>
<evidence type="ECO:0000256" key="6">
    <source>
        <dbReference type="ARBA" id="ARBA00023127"/>
    </source>
</evidence>